<keyword evidence="2" id="KW-0255">Endonuclease</keyword>
<reference evidence="3" key="1">
    <citation type="journal article" date="2019" name="Int. J. Syst. Evol. Microbiol.">
        <title>The Global Catalogue of Microorganisms (GCM) 10K type strain sequencing project: providing services to taxonomists for standard genome sequencing and annotation.</title>
        <authorList>
            <consortium name="The Broad Institute Genomics Platform"/>
            <consortium name="The Broad Institute Genome Sequencing Center for Infectious Disease"/>
            <person name="Wu L."/>
            <person name="Ma J."/>
        </authorList>
    </citation>
    <scope>NUCLEOTIDE SEQUENCE [LARGE SCALE GENOMIC DNA]</scope>
    <source>
        <strain evidence="3">KCTC 32255</strain>
    </source>
</reference>
<dbReference type="EMBL" id="JBHSXX010000001">
    <property type="protein sequence ID" value="MFC6871147.1"/>
    <property type="molecule type" value="Genomic_DNA"/>
</dbReference>
<evidence type="ECO:0000259" key="1">
    <source>
        <dbReference type="Pfam" id="PF04480"/>
    </source>
</evidence>
<evidence type="ECO:0000313" key="2">
    <source>
        <dbReference type="EMBL" id="MFC6871147.1"/>
    </source>
</evidence>
<dbReference type="InterPro" id="IPR011335">
    <property type="entry name" value="Restrct_endonuc-II-like"/>
</dbReference>
<gene>
    <name evidence="2" type="ORF">ACFQGD_28895</name>
</gene>
<protein>
    <submittedName>
        <fullName evidence="2">Endonuclease domain-containing protein</fullName>
    </submittedName>
</protein>
<accession>A0ABW2C8X0</accession>
<sequence>MDVLPEGLHGAYTRVGLAQEIGPKAMRTAVRAGRLKVYSRDVLVDPRQATEFRCRAAAAMLCAGPNATLNSHSALVIRGISAADLAPIHVLLPYPRTLRRRKDVAVHYSHLVDYETELVDRLRTVTMPHALAEVLCRGSRRTAIACADQALASVSPGRRDALRTTIDERIRSRRDRRGTVRAATLLDLARGDSESPAESWTLLNLVDGGLPIPEQQVSVTDIDGSEMYRLDFAWPEFRVAVEYDGYAAHVQRAERDAVRDADLRRRGWIVIHATADDLRDPSRLVTTVVEAMRSRGYIVDVT</sequence>
<dbReference type="SUPFAM" id="SSF52980">
    <property type="entry name" value="Restriction endonuclease-like"/>
    <property type="match status" value="1"/>
</dbReference>
<name>A0ABW2C8X0_9PSEU</name>
<keyword evidence="2" id="KW-0378">Hydrolase</keyword>
<dbReference type="GO" id="GO:0004519">
    <property type="term" value="F:endonuclease activity"/>
    <property type="evidence" value="ECO:0007669"/>
    <property type="project" value="UniProtKB-KW"/>
</dbReference>
<proteinExistence type="predicted"/>
<keyword evidence="3" id="KW-1185">Reference proteome</keyword>
<organism evidence="2 3">
    <name type="scientific">Haloechinothrix salitolerans</name>
    <dbReference type="NCBI Taxonomy" id="926830"/>
    <lineage>
        <taxon>Bacteria</taxon>
        <taxon>Bacillati</taxon>
        <taxon>Actinomycetota</taxon>
        <taxon>Actinomycetes</taxon>
        <taxon>Pseudonocardiales</taxon>
        <taxon>Pseudonocardiaceae</taxon>
        <taxon>Haloechinothrix</taxon>
    </lineage>
</organism>
<dbReference type="Pfam" id="PF04480">
    <property type="entry name" value="DUF559"/>
    <property type="match status" value="1"/>
</dbReference>
<keyword evidence="2" id="KW-0540">Nuclease</keyword>
<dbReference type="Proteomes" id="UP001596337">
    <property type="component" value="Unassembled WGS sequence"/>
</dbReference>
<dbReference type="Gene3D" id="3.40.960.10">
    <property type="entry name" value="VSR Endonuclease"/>
    <property type="match status" value="1"/>
</dbReference>
<comment type="caution">
    <text evidence="2">The sequence shown here is derived from an EMBL/GenBank/DDBJ whole genome shotgun (WGS) entry which is preliminary data.</text>
</comment>
<dbReference type="RefSeq" id="WP_345406162.1">
    <property type="nucleotide sequence ID" value="NZ_BAABLA010000122.1"/>
</dbReference>
<feature type="domain" description="DUF559" evidence="1">
    <location>
        <begin position="227"/>
        <end position="290"/>
    </location>
</feature>
<dbReference type="InterPro" id="IPR007569">
    <property type="entry name" value="DUF559"/>
</dbReference>
<evidence type="ECO:0000313" key="3">
    <source>
        <dbReference type="Proteomes" id="UP001596337"/>
    </source>
</evidence>